<evidence type="ECO:0000313" key="4">
    <source>
        <dbReference type="EMBL" id="APZ94722.1"/>
    </source>
</evidence>
<dbReference type="PANTHER" id="PTHR44591:SF23">
    <property type="entry name" value="CHEY SUBFAMILY"/>
    <property type="match status" value="1"/>
</dbReference>
<name>A0A1P8WKX8_9PLAN</name>
<dbReference type="EMBL" id="CP017641">
    <property type="protein sequence ID" value="APZ94722.1"/>
    <property type="molecule type" value="Genomic_DNA"/>
</dbReference>
<dbReference type="AlphaFoldDB" id="A0A1P8WKX8"/>
<dbReference type="Proteomes" id="UP000187735">
    <property type="component" value="Chromosome"/>
</dbReference>
<gene>
    <name evidence="4" type="primary">phoP</name>
    <name evidence="4" type="ORF">Fuma_04361</name>
</gene>
<evidence type="ECO:0000259" key="3">
    <source>
        <dbReference type="PROSITE" id="PS50110"/>
    </source>
</evidence>
<keyword evidence="1" id="KW-0597">Phosphoprotein</keyword>
<dbReference type="PROSITE" id="PS50110">
    <property type="entry name" value="RESPONSE_REGULATORY"/>
    <property type="match status" value="1"/>
</dbReference>
<dbReference type="SUPFAM" id="SSF52172">
    <property type="entry name" value="CheY-like"/>
    <property type="match status" value="1"/>
</dbReference>
<evidence type="ECO:0000256" key="2">
    <source>
        <dbReference type="PROSITE-ProRule" id="PRU00169"/>
    </source>
</evidence>
<sequence length="133" mass="14781">MDYERPRLLLVQHNQQTADITSFRLQLLGYDVVSLKRGEDVPQSVELQLPDLLLVESRLPGIDGFEVTSRLRANERTAAIPVLICSPDSSRESVRNAFSAGADDYLIMPFDPATLENKVESLLANGRVVAVQE</sequence>
<dbReference type="InterPro" id="IPR001789">
    <property type="entry name" value="Sig_transdc_resp-reg_receiver"/>
</dbReference>
<dbReference type="STRING" id="1891926.Fuma_04361"/>
<dbReference type="Gene3D" id="3.40.50.2300">
    <property type="match status" value="1"/>
</dbReference>
<comment type="caution">
    <text evidence="2">Lacks conserved residue(s) required for the propagation of feature annotation.</text>
</comment>
<accession>A0A1P8WKX8</accession>
<keyword evidence="5" id="KW-1185">Reference proteome</keyword>
<evidence type="ECO:0000313" key="5">
    <source>
        <dbReference type="Proteomes" id="UP000187735"/>
    </source>
</evidence>
<evidence type="ECO:0000256" key="1">
    <source>
        <dbReference type="ARBA" id="ARBA00022553"/>
    </source>
</evidence>
<dbReference type="PANTHER" id="PTHR44591">
    <property type="entry name" value="STRESS RESPONSE REGULATOR PROTEIN 1"/>
    <property type="match status" value="1"/>
</dbReference>
<dbReference type="Pfam" id="PF00072">
    <property type="entry name" value="Response_reg"/>
    <property type="match status" value="1"/>
</dbReference>
<organism evidence="4 5">
    <name type="scientific">Fuerstiella marisgermanici</name>
    <dbReference type="NCBI Taxonomy" id="1891926"/>
    <lineage>
        <taxon>Bacteria</taxon>
        <taxon>Pseudomonadati</taxon>
        <taxon>Planctomycetota</taxon>
        <taxon>Planctomycetia</taxon>
        <taxon>Planctomycetales</taxon>
        <taxon>Planctomycetaceae</taxon>
        <taxon>Fuerstiella</taxon>
    </lineage>
</organism>
<dbReference type="GO" id="GO:0000160">
    <property type="term" value="P:phosphorelay signal transduction system"/>
    <property type="evidence" value="ECO:0007669"/>
    <property type="project" value="InterPro"/>
</dbReference>
<dbReference type="OrthoDB" id="9813953at2"/>
<protein>
    <submittedName>
        <fullName evidence="4">Alkaline phosphatase synthesis transcriptional regulatory protein PhoP</fullName>
    </submittedName>
</protein>
<dbReference type="InterPro" id="IPR050595">
    <property type="entry name" value="Bact_response_regulator"/>
</dbReference>
<dbReference type="InterPro" id="IPR011006">
    <property type="entry name" value="CheY-like_superfamily"/>
</dbReference>
<feature type="domain" description="Response regulatory" evidence="3">
    <location>
        <begin position="7"/>
        <end position="123"/>
    </location>
</feature>
<dbReference type="KEGG" id="fmr:Fuma_04361"/>
<dbReference type="RefSeq" id="WP_077025993.1">
    <property type="nucleotide sequence ID" value="NZ_CP017641.1"/>
</dbReference>
<reference evidence="4 5" key="1">
    <citation type="journal article" date="2016" name="Front. Microbiol.">
        <title>Fuerstia marisgermanicae gen. nov., sp. nov., an Unusual Member of the Phylum Planctomycetes from the German Wadden Sea.</title>
        <authorList>
            <person name="Kohn T."/>
            <person name="Heuer A."/>
            <person name="Jogler M."/>
            <person name="Vollmers J."/>
            <person name="Boedeker C."/>
            <person name="Bunk B."/>
            <person name="Rast P."/>
            <person name="Borchert D."/>
            <person name="Glockner I."/>
            <person name="Freese H.M."/>
            <person name="Klenk H.P."/>
            <person name="Overmann J."/>
            <person name="Kaster A.K."/>
            <person name="Rohde M."/>
            <person name="Wiegand S."/>
            <person name="Jogler C."/>
        </authorList>
    </citation>
    <scope>NUCLEOTIDE SEQUENCE [LARGE SCALE GENOMIC DNA]</scope>
    <source>
        <strain evidence="4 5">NH11</strain>
    </source>
</reference>
<proteinExistence type="predicted"/>
<dbReference type="SMART" id="SM00448">
    <property type="entry name" value="REC"/>
    <property type="match status" value="1"/>
</dbReference>